<keyword evidence="3" id="KW-1185">Reference proteome</keyword>
<feature type="region of interest" description="Disordered" evidence="1">
    <location>
        <begin position="39"/>
        <end position="58"/>
    </location>
</feature>
<sequence length="58" mass="5908">TYISAQAQQLETSTVKSRRATTLSLSGGDGLAKLCRLGSGTAGAEERRSGTPRAVAVA</sequence>
<evidence type="ECO:0000256" key="1">
    <source>
        <dbReference type="SAM" id="MobiDB-lite"/>
    </source>
</evidence>
<evidence type="ECO:0000313" key="2">
    <source>
        <dbReference type="EMBL" id="KAK1877116.1"/>
    </source>
</evidence>
<name>A0AAD9EU33_DISEL</name>
<dbReference type="EMBL" id="JASDAP010000027">
    <property type="protein sequence ID" value="KAK1877116.1"/>
    <property type="molecule type" value="Genomic_DNA"/>
</dbReference>
<reference evidence="2" key="1">
    <citation type="submission" date="2023-04" db="EMBL/GenBank/DDBJ databases">
        <title>Chromosome-level genome of Chaenocephalus aceratus.</title>
        <authorList>
            <person name="Park H."/>
        </authorList>
    </citation>
    <scope>NUCLEOTIDE SEQUENCE</scope>
    <source>
        <strain evidence="2">DE</strain>
        <tissue evidence="2">Muscle</tissue>
    </source>
</reference>
<accession>A0AAD9EU33</accession>
<organism evidence="2 3">
    <name type="scientific">Dissostichus eleginoides</name>
    <name type="common">Patagonian toothfish</name>
    <name type="synonym">Dissostichus amissus</name>
    <dbReference type="NCBI Taxonomy" id="100907"/>
    <lineage>
        <taxon>Eukaryota</taxon>
        <taxon>Metazoa</taxon>
        <taxon>Chordata</taxon>
        <taxon>Craniata</taxon>
        <taxon>Vertebrata</taxon>
        <taxon>Euteleostomi</taxon>
        <taxon>Actinopterygii</taxon>
        <taxon>Neopterygii</taxon>
        <taxon>Teleostei</taxon>
        <taxon>Neoteleostei</taxon>
        <taxon>Acanthomorphata</taxon>
        <taxon>Eupercaria</taxon>
        <taxon>Perciformes</taxon>
        <taxon>Notothenioidei</taxon>
        <taxon>Nototheniidae</taxon>
        <taxon>Dissostichus</taxon>
    </lineage>
</organism>
<feature type="non-terminal residue" evidence="2">
    <location>
        <position position="1"/>
    </location>
</feature>
<gene>
    <name evidence="2" type="ORF">KUDE01_002432</name>
</gene>
<protein>
    <submittedName>
        <fullName evidence="2">Nonribosomal peptide synthetase fmqA</fullName>
    </submittedName>
</protein>
<dbReference type="Proteomes" id="UP001228049">
    <property type="component" value="Unassembled WGS sequence"/>
</dbReference>
<dbReference type="AlphaFoldDB" id="A0AAD9EU33"/>
<comment type="caution">
    <text evidence="2">The sequence shown here is derived from an EMBL/GenBank/DDBJ whole genome shotgun (WGS) entry which is preliminary data.</text>
</comment>
<evidence type="ECO:0000313" key="3">
    <source>
        <dbReference type="Proteomes" id="UP001228049"/>
    </source>
</evidence>
<feature type="non-terminal residue" evidence="2">
    <location>
        <position position="58"/>
    </location>
</feature>
<proteinExistence type="predicted"/>